<dbReference type="InterPro" id="IPR044855">
    <property type="entry name" value="CoA-Trfase_III_dom3_sf"/>
</dbReference>
<evidence type="ECO:0000313" key="3">
    <source>
        <dbReference type="Proteomes" id="UP001559025"/>
    </source>
</evidence>
<dbReference type="Proteomes" id="UP001559025">
    <property type="component" value="Unassembled WGS sequence"/>
</dbReference>
<name>A0ABV3WW99_9HYPH</name>
<dbReference type="InterPro" id="IPR023606">
    <property type="entry name" value="CoA-Trfase_III_dom_1_sf"/>
</dbReference>
<organism evidence="2 3">
    <name type="scientific">Neoaquamicrobium sediminum</name>
    <dbReference type="NCBI Taxonomy" id="1849104"/>
    <lineage>
        <taxon>Bacteria</taxon>
        <taxon>Pseudomonadati</taxon>
        <taxon>Pseudomonadota</taxon>
        <taxon>Alphaproteobacteria</taxon>
        <taxon>Hyphomicrobiales</taxon>
        <taxon>Phyllobacteriaceae</taxon>
        <taxon>Neoaquamicrobium</taxon>
    </lineage>
</organism>
<accession>A0ABV3WW99</accession>
<dbReference type="Gene3D" id="3.30.1540.10">
    <property type="entry name" value="formyl-coa transferase, domain 3"/>
    <property type="match status" value="1"/>
</dbReference>
<dbReference type="PANTHER" id="PTHR48207:SF4">
    <property type="entry name" value="BLL6097 PROTEIN"/>
    <property type="match status" value="1"/>
</dbReference>
<dbReference type="Gene3D" id="3.40.50.10540">
    <property type="entry name" value="Crotonobetainyl-coa:carnitine coa-transferase, domain 1"/>
    <property type="match status" value="1"/>
</dbReference>
<dbReference type="PANTHER" id="PTHR48207">
    <property type="entry name" value="SUCCINATE--HYDROXYMETHYLGLUTARATE COA-TRANSFERASE"/>
    <property type="match status" value="1"/>
</dbReference>
<dbReference type="SUPFAM" id="SSF89796">
    <property type="entry name" value="CoA-transferase family III (CaiB/BaiF)"/>
    <property type="match status" value="1"/>
</dbReference>
<dbReference type="RefSeq" id="WP_368803898.1">
    <property type="nucleotide sequence ID" value="NZ_JAZHFV010000005.1"/>
</dbReference>
<comment type="caution">
    <text evidence="2">The sequence shown here is derived from an EMBL/GenBank/DDBJ whole genome shotgun (WGS) entry which is preliminary data.</text>
</comment>
<dbReference type="GO" id="GO:0016740">
    <property type="term" value="F:transferase activity"/>
    <property type="evidence" value="ECO:0007669"/>
    <property type="project" value="UniProtKB-KW"/>
</dbReference>
<sequence>MMKFLDGVKVVEIGHILMAPYATQFLGDFGADVVKVESLEGDYYRNLGLGRKRGMTAQWMSVNRNKRSISLDLKDPEARETLNALLKDADIVVHNMRVKAIERLGLGYQAVKAINPKVVYCAAIGFGQDGPYADFPAFDDIIQAYSGLAAVNGVGSGKPTFLPIAIADKVVALMLGQAMLAGLHRQRATGKGCYIETPMFEAAVTVVLNQHLNGHTFVPPEAGLGYKRVMSPYRQPAPTQDGYIVHGVYKYEHWQRFLAETGRQDVLDGPLMADQHAMANNIAGLYEIASNEILPTRTTAEWREFFDRLDIPCAPVLQMEDLEQDPHLRAVKLFEEYDHPSQGRLRRTRAPFSVRDVDVGSDRHPPEIGEHTLEVLREVGLSDEQIATLQARGVVRTFSDEEKPAARKAGW</sequence>
<protein>
    <submittedName>
        <fullName evidence="2">CoA transferase</fullName>
        <ecNumber evidence="2">2.8.3.-</ecNumber>
    </submittedName>
</protein>
<keyword evidence="3" id="KW-1185">Reference proteome</keyword>
<dbReference type="EC" id="2.8.3.-" evidence="2"/>
<evidence type="ECO:0000313" key="2">
    <source>
        <dbReference type="EMBL" id="MEX4008925.1"/>
    </source>
</evidence>
<dbReference type="Pfam" id="PF02515">
    <property type="entry name" value="CoA_transf_3"/>
    <property type="match status" value="1"/>
</dbReference>
<reference evidence="2 3" key="1">
    <citation type="submission" date="2024-01" db="EMBL/GenBank/DDBJ databases">
        <title>New evidence supports the origin of RcGTA from prophage.</title>
        <authorList>
            <person name="Xu Y."/>
            <person name="Liu B."/>
            <person name="Chen F."/>
        </authorList>
    </citation>
    <scope>NUCLEOTIDE SEQUENCE [LARGE SCALE GENOMIC DNA]</scope>
    <source>
        <strain evidence="2 3">CBW1107-2</strain>
    </source>
</reference>
<proteinExistence type="predicted"/>
<evidence type="ECO:0000256" key="1">
    <source>
        <dbReference type="ARBA" id="ARBA00022679"/>
    </source>
</evidence>
<dbReference type="InterPro" id="IPR003673">
    <property type="entry name" value="CoA-Trfase_fam_III"/>
</dbReference>
<keyword evidence="1 2" id="KW-0808">Transferase</keyword>
<gene>
    <name evidence="2" type="ORF">V1479_16570</name>
</gene>
<dbReference type="InterPro" id="IPR050483">
    <property type="entry name" value="CoA-transferase_III_domain"/>
</dbReference>
<dbReference type="EMBL" id="JAZHFV010000005">
    <property type="protein sequence ID" value="MEX4008925.1"/>
    <property type="molecule type" value="Genomic_DNA"/>
</dbReference>